<evidence type="ECO:0000313" key="12">
    <source>
        <dbReference type="Proteomes" id="UP000006813"/>
    </source>
</evidence>
<dbReference type="FunFam" id="1.50.10.100:FF:000001">
    <property type="entry name" value="dermatan-sulfate epimerase isoform X1"/>
    <property type="match status" value="1"/>
</dbReference>
<dbReference type="GO" id="GO:0047757">
    <property type="term" value="F:chondroitin-glucuronate 5-epimerase activity"/>
    <property type="evidence" value="ECO:0007669"/>
    <property type="project" value="TreeGrafter"/>
</dbReference>
<evidence type="ECO:0000259" key="10">
    <source>
        <dbReference type="Pfam" id="PF00685"/>
    </source>
</evidence>
<dbReference type="InParanoid" id="G5BDV6"/>
<evidence type="ECO:0000256" key="4">
    <source>
        <dbReference type="ARBA" id="ARBA00022729"/>
    </source>
</evidence>
<keyword evidence="3 9" id="KW-0812">Transmembrane</keyword>
<dbReference type="Gene3D" id="2.70.98.70">
    <property type="match status" value="1"/>
</dbReference>
<dbReference type="Gene3D" id="1.50.10.100">
    <property type="entry name" value="Chondroitin AC/alginate lyase"/>
    <property type="match status" value="1"/>
</dbReference>
<evidence type="ECO:0000256" key="7">
    <source>
        <dbReference type="ARBA" id="ARBA00023180"/>
    </source>
</evidence>
<keyword evidence="4" id="KW-0732">Signal</keyword>
<dbReference type="PANTHER" id="PTHR15532">
    <property type="match status" value="1"/>
</dbReference>
<evidence type="ECO:0000256" key="6">
    <source>
        <dbReference type="ARBA" id="ARBA00023136"/>
    </source>
</evidence>
<sequence>MRYLNLALLQQQLQARYLPDPSAQTFLPQPVLFAKRKECHEKEQKRDFTVGERELFFSEESMSNYSEWAVFTDDIHQFKTQKVQDVRPKQKLRRSMLHPSLYFDAGEIQAMRQKSHTSHLHLFRAIRSAVTIMLSNPTYYLPPPKHADFAAKWNEIYGNNLPPLALYCLLCPEDKVAFEFVLEYMDRMVGYKDWQVENAPGDEVPIGHSLTGFATAFDFLYNLLDNHRRQKYLEKIWIVTEEMYEYSKVRSWGKQLLHNHQATNMIALLTGALVTGVEKGSEANIWKQVVVDVMEQTMFLLNHVVDGSLDEGVAYGSYTAKSVTQYVFLAQRHFNINNLDNNWLKMHFWFYYATLLPGFQRTVGIADSNYNWFYGPESQLVFLDKFILKNGAGNWLAQQIRKHRPKDGPMVPSTAQRWSTLHTEYVWYDPQLTPQPPADYGTAKMHMFPNWGVITYGGGLPNTQTNTFVSFKSGKLGGRAVYDIVHFQPYSWIDGWRSFNPGHEHPDQNSFTFAPNGQVFVSEALYGPKLSHLNNVLVFAPSPSSQCNKPWEGQLGECAQWLKWTGEEVGDAAGEIITASQHGEMIFVSGEAVSAYSSAMRLKSVYRALLLLNSQTLLVVDHIERQETSPINSVSAFFHNLDIDFKYIPYRFMNRYNGAMMDVWDAHYKMFWFDHRGNSPVGSIQEAEQAAEFKKRWTQFVNVTFQMDSTITRIAYVFYGPYVNVSSCRFIDSSNSGLQISLHVNNTEHIVSIVTDYYNLNTRFSYLGFGGFANVADQNQITRFGMGTEAIVKSVRHDRVIFPFGFKFNIAVGLILCISLVILTFQWRFYLSFRKLMRWILILVIALWFIELLDVWTTCTQPICAKWTKKEAEASKKAMSSEGHYLDLPDVVITSLPGSGAEILKQLFFNSSDFLYIRVPTAYIDIPETEFEIDSFIDACEWKVTDIRSGHFRLLRGWLQSLVQDTKIHLQNIHLHEPSRGKLAQYFTMNKDKKRKLKKKESLLEQRSRMKSSFDRDAEYIRALRRHLIYYPSARPVLSLSSGSWTLKLPFFQEVLGTSMRALYIVRDPRAWIYSMLYSSKPSLYTLKNVPEHLAKLFKKEESKGKCGLNSDYAFEYEALQNELARSKLNAVSLLSHLWLANTGAALRINKNLQPTSYQLIKFEDIVHFPQKTTERIFAFLGIPLSPASLNQILFATSTNLFYLPYEGEISPTNANAWKQNLPRDEIKLIENICWTLMDRLGYPKFMD</sequence>
<evidence type="ECO:0000256" key="3">
    <source>
        <dbReference type="ARBA" id="ARBA00022692"/>
    </source>
</evidence>
<evidence type="ECO:0000256" key="1">
    <source>
        <dbReference type="ARBA" id="ARBA00004141"/>
    </source>
</evidence>
<dbReference type="eggNOG" id="ENOG502QPWZ">
    <property type="taxonomic scope" value="Eukaryota"/>
</dbReference>
<gene>
    <name evidence="11" type="ORF">GW7_21382</name>
</gene>
<evidence type="ECO:0000256" key="8">
    <source>
        <dbReference type="ARBA" id="ARBA00023235"/>
    </source>
</evidence>
<name>G5BDV6_HETGA</name>
<feature type="domain" description="Sulfotransferase" evidence="10">
    <location>
        <begin position="889"/>
        <end position="1198"/>
    </location>
</feature>
<feature type="transmembrane region" description="Helical" evidence="9">
    <location>
        <begin position="836"/>
        <end position="856"/>
    </location>
</feature>
<dbReference type="InterPro" id="IPR008929">
    <property type="entry name" value="Chondroitin_lyas"/>
</dbReference>
<keyword evidence="5 9" id="KW-1133">Transmembrane helix</keyword>
<keyword evidence="6 9" id="KW-0472">Membrane</keyword>
<evidence type="ECO:0000313" key="11">
    <source>
        <dbReference type="EMBL" id="EHB07467.1"/>
    </source>
</evidence>
<dbReference type="Pfam" id="PF00685">
    <property type="entry name" value="Sulfotransfer_1"/>
    <property type="match status" value="1"/>
</dbReference>
<keyword evidence="8" id="KW-0413">Isomerase</keyword>
<dbReference type="InterPro" id="IPR052447">
    <property type="entry name" value="Dermatan-Sulfate_Isomerase"/>
</dbReference>
<dbReference type="GO" id="GO:0008146">
    <property type="term" value="F:sulfotransferase activity"/>
    <property type="evidence" value="ECO:0007669"/>
    <property type="project" value="InterPro"/>
</dbReference>
<dbReference type="EMBL" id="JH169780">
    <property type="protein sequence ID" value="EHB07467.1"/>
    <property type="molecule type" value="Genomic_DNA"/>
</dbReference>
<dbReference type="Proteomes" id="UP000006813">
    <property type="component" value="Unassembled WGS sequence"/>
</dbReference>
<dbReference type="FunCoup" id="G5BDV6">
    <property type="interactions" value="28"/>
</dbReference>
<dbReference type="InterPro" id="IPR027417">
    <property type="entry name" value="P-loop_NTPase"/>
</dbReference>
<accession>G5BDV6</accession>
<keyword evidence="7" id="KW-0325">Glycoprotein</keyword>
<dbReference type="GO" id="GO:0016020">
    <property type="term" value="C:membrane"/>
    <property type="evidence" value="ECO:0007669"/>
    <property type="project" value="UniProtKB-SubCell"/>
</dbReference>
<feature type="transmembrane region" description="Helical" evidence="9">
    <location>
        <begin position="800"/>
        <end position="824"/>
    </location>
</feature>
<dbReference type="Gene3D" id="3.40.50.300">
    <property type="entry name" value="P-loop containing nucleotide triphosphate hydrolases"/>
    <property type="match status" value="1"/>
</dbReference>
<dbReference type="SUPFAM" id="SSF52540">
    <property type="entry name" value="P-loop containing nucleoside triphosphate hydrolases"/>
    <property type="match status" value="1"/>
</dbReference>
<protein>
    <submittedName>
        <fullName evidence="11">Dermatan-sulfate epimerase-like protein</fullName>
    </submittedName>
</protein>
<dbReference type="FunFam" id="2.70.98.70:FF:000001">
    <property type="entry name" value="dermatan-sulfate epimerase isoform X1"/>
    <property type="match status" value="1"/>
</dbReference>
<comment type="subcellular location">
    <subcellularLocation>
        <location evidence="1">Membrane</location>
        <topology evidence="1">Multi-pass membrane protein</topology>
    </subcellularLocation>
</comment>
<dbReference type="AlphaFoldDB" id="G5BDV6"/>
<dbReference type="InterPro" id="IPR000863">
    <property type="entry name" value="Sulfotransferase_dom"/>
</dbReference>
<organism evidence="11 12">
    <name type="scientific">Heterocephalus glaber</name>
    <name type="common">Naked mole rat</name>
    <dbReference type="NCBI Taxonomy" id="10181"/>
    <lineage>
        <taxon>Eukaryota</taxon>
        <taxon>Metazoa</taxon>
        <taxon>Chordata</taxon>
        <taxon>Craniata</taxon>
        <taxon>Vertebrata</taxon>
        <taxon>Euteleostomi</taxon>
        <taxon>Mammalia</taxon>
        <taxon>Eutheria</taxon>
        <taxon>Euarchontoglires</taxon>
        <taxon>Glires</taxon>
        <taxon>Rodentia</taxon>
        <taxon>Hystricomorpha</taxon>
        <taxon>Bathyergidae</taxon>
        <taxon>Heterocephalus</taxon>
    </lineage>
</organism>
<comment type="similarity">
    <text evidence="2">Belongs to the dermatan-sulfate isomerase family.</text>
</comment>
<proteinExistence type="inferred from homology"/>
<evidence type="ECO:0000256" key="9">
    <source>
        <dbReference type="SAM" id="Phobius"/>
    </source>
</evidence>
<dbReference type="PANTHER" id="PTHR15532:SF2">
    <property type="entry name" value="DERMATAN-SULFATE EPIMERASE-LIKE PROTEIN"/>
    <property type="match status" value="1"/>
</dbReference>
<evidence type="ECO:0000256" key="5">
    <source>
        <dbReference type="ARBA" id="ARBA00022989"/>
    </source>
</evidence>
<reference evidence="11 12" key="1">
    <citation type="journal article" date="2011" name="Nature">
        <title>Genome sequencing reveals insights into physiology and longevity of the naked mole rat.</title>
        <authorList>
            <person name="Kim E.B."/>
            <person name="Fang X."/>
            <person name="Fushan A.A."/>
            <person name="Huang Z."/>
            <person name="Lobanov A.V."/>
            <person name="Han L."/>
            <person name="Marino S.M."/>
            <person name="Sun X."/>
            <person name="Turanov A.A."/>
            <person name="Yang P."/>
            <person name="Yim S.H."/>
            <person name="Zhao X."/>
            <person name="Kasaikina M.V."/>
            <person name="Stoletzki N."/>
            <person name="Peng C."/>
            <person name="Polak P."/>
            <person name="Xiong Z."/>
            <person name="Kiezun A."/>
            <person name="Zhu Y."/>
            <person name="Chen Y."/>
            <person name="Kryukov G.V."/>
            <person name="Zhang Q."/>
            <person name="Peshkin L."/>
            <person name="Yang L."/>
            <person name="Bronson R.T."/>
            <person name="Buffenstein R."/>
            <person name="Wang B."/>
            <person name="Han C."/>
            <person name="Li Q."/>
            <person name="Chen L."/>
            <person name="Zhao W."/>
            <person name="Sunyaev S.R."/>
            <person name="Park T.J."/>
            <person name="Zhang G."/>
            <person name="Wang J."/>
            <person name="Gladyshev V.N."/>
        </authorList>
    </citation>
    <scope>NUCLEOTIDE SEQUENCE [LARGE SCALE GENOMIC DNA]</scope>
</reference>
<evidence type="ECO:0000256" key="2">
    <source>
        <dbReference type="ARBA" id="ARBA00006556"/>
    </source>
</evidence>